<evidence type="ECO:0000313" key="3">
    <source>
        <dbReference type="Proteomes" id="UP000509513"/>
    </source>
</evidence>
<dbReference type="KEGG" id="acib:ACBT_0165"/>
<evidence type="ECO:0000256" key="1">
    <source>
        <dbReference type="SAM" id="Phobius"/>
    </source>
</evidence>
<sequence length="227" mass="27026">MFTPKVHKLFNEVQTELYFFYYNSSAHFRGVLYSFLVIKCLFANICLHPKYISYSTKSKLNNIKKNIIQDTNFRTNQNFFICEVPISQHSFTPKVHKLFNEVQTELYFFYYNSSAHFRGVLYSFLVIKCLFANICLHPKYISYSTKSKLNNIKKNIIQDTNFRTNQNFFICEVPISQHSFTPKVHKLFNEVQTELYFFYYNSSAHFRGVLYSFLVIKCLFANICLHP</sequence>
<name>A0A7L5JM01_9BACT</name>
<keyword evidence="1" id="KW-0472">Membrane</keyword>
<proteinExistence type="predicted"/>
<organism evidence="2 3">
    <name type="scientific">Aliarcobacter cibarius</name>
    <dbReference type="NCBI Taxonomy" id="255507"/>
    <lineage>
        <taxon>Bacteria</taxon>
        <taxon>Pseudomonadati</taxon>
        <taxon>Campylobacterota</taxon>
        <taxon>Epsilonproteobacteria</taxon>
        <taxon>Campylobacterales</taxon>
        <taxon>Arcobacteraceae</taxon>
        <taxon>Aliarcobacter</taxon>
    </lineage>
</organism>
<dbReference type="EMBL" id="CP054051">
    <property type="protein sequence ID" value="QKJ26150.1"/>
    <property type="molecule type" value="Genomic_DNA"/>
</dbReference>
<feature type="transmembrane region" description="Helical" evidence="1">
    <location>
        <begin position="26"/>
        <end position="47"/>
    </location>
</feature>
<dbReference type="AlphaFoldDB" id="A0A7L5JM01"/>
<gene>
    <name evidence="2" type="ORF">ACBT_0165</name>
</gene>
<keyword evidence="1" id="KW-0812">Transmembrane</keyword>
<feature type="transmembrane region" description="Helical" evidence="1">
    <location>
        <begin position="120"/>
        <end position="141"/>
    </location>
</feature>
<keyword evidence="1" id="KW-1133">Transmembrane helix</keyword>
<reference evidence="2 3" key="1">
    <citation type="submission" date="2020-05" db="EMBL/GenBank/DDBJ databases">
        <title>Complete genome sequencing of Campylobacter and Arcobacter type strains.</title>
        <authorList>
            <person name="Miller W.G."/>
            <person name="Yee E."/>
        </authorList>
    </citation>
    <scope>NUCLEOTIDE SEQUENCE [LARGE SCALE GENOMIC DNA]</scope>
    <source>
        <strain evidence="2 3">LMG 21996</strain>
    </source>
</reference>
<dbReference type="Proteomes" id="UP000509513">
    <property type="component" value="Chromosome"/>
</dbReference>
<feature type="transmembrane region" description="Helical" evidence="1">
    <location>
        <begin position="204"/>
        <end position="225"/>
    </location>
</feature>
<evidence type="ECO:0000313" key="2">
    <source>
        <dbReference type="EMBL" id="QKJ26150.1"/>
    </source>
</evidence>
<protein>
    <submittedName>
        <fullName evidence="2">Uncharacterized protein</fullName>
    </submittedName>
</protein>
<accession>A0A7L5JM01</accession>